<dbReference type="InterPro" id="IPR016161">
    <property type="entry name" value="Ald_DH/histidinol_DH"/>
</dbReference>
<dbReference type="Gene3D" id="3.40.605.10">
    <property type="entry name" value="Aldehyde Dehydrogenase, Chain A, domain 1"/>
    <property type="match status" value="1"/>
</dbReference>
<dbReference type="RefSeq" id="WP_184609454.1">
    <property type="nucleotide sequence ID" value="NZ_BOOS01000037.1"/>
</dbReference>
<keyword evidence="2 4" id="KW-0560">Oxidoreductase</keyword>
<dbReference type="FunFam" id="3.40.605.10:FF:000001">
    <property type="entry name" value="Aldehyde dehydrogenase 1"/>
    <property type="match status" value="1"/>
</dbReference>
<dbReference type="Gene3D" id="3.40.309.10">
    <property type="entry name" value="Aldehyde Dehydrogenase, Chain A, domain 2"/>
    <property type="match status" value="1"/>
</dbReference>
<evidence type="ECO:0000313" key="6">
    <source>
        <dbReference type="EMBL" id="MBB5625906.1"/>
    </source>
</evidence>
<keyword evidence="7" id="KW-1185">Reference proteome</keyword>
<evidence type="ECO:0000256" key="4">
    <source>
        <dbReference type="RuleBase" id="RU003345"/>
    </source>
</evidence>
<dbReference type="Proteomes" id="UP000588112">
    <property type="component" value="Unassembled WGS sequence"/>
</dbReference>
<evidence type="ECO:0000313" key="7">
    <source>
        <dbReference type="Proteomes" id="UP000588112"/>
    </source>
</evidence>
<evidence type="ECO:0000256" key="1">
    <source>
        <dbReference type="ARBA" id="ARBA00009986"/>
    </source>
</evidence>
<dbReference type="InterPro" id="IPR016162">
    <property type="entry name" value="Ald_DH_N"/>
</dbReference>
<sequence length="480" mass="50856">MATNVYIDGTWVPASGGVIPTCDPATEELLEEVGFADASDVDAAVAAARRAFEDRQWRSMPPVQRARLLFDLADLIEAHAEELAVLETRDQGQPVGISRAVSVTGAAEHFRYYAGWVTKIEGATSPVSFPDTLHYTRREPVGVCALITPWNFPLMILAWKLAPALATGNTVIIKPAEQTPLTSIRLVQLAERVGFPPGVINLVTGDGSTGAALAEHPDVDKVSFTGSTEVGRSIVRASAGNLKRVTLELGGKAPSIIAADADIDAAVAGNIAGSVLNSGQVCAAYTRFYVDRKREDEFVAKLADGVSGMRLGPGLDESTQLGPLVSAEHLRSVEQLVATGPAEGAELVTGGRRAADKGWFFQPTVFAGVKDGMTIATKEIFGPVLSVLSYDDEDELAAVIARANQTEYGLAATVWTKDLTVANRVAEGIRAGAIFINMPSIPDMAAPWGGFKASGWGREMGSLAIDAYTEVKAVWCHYGS</sequence>
<name>A0A7W8Z1U0_9ACTN</name>
<reference evidence="6 7" key="1">
    <citation type="submission" date="2020-08" db="EMBL/GenBank/DDBJ databases">
        <title>Sequencing the genomes of 1000 actinobacteria strains.</title>
        <authorList>
            <person name="Klenk H.-P."/>
        </authorList>
    </citation>
    <scope>NUCLEOTIDE SEQUENCE [LARGE SCALE GENOMIC DNA]</scope>
    <source>
        <strain evidence="6 7">DSM 45790</strain>
    </source>
</reference>
<dbReference type="InterPro" id="IPR015590">
    <property type="entry name" value="Aldehyde_DH_dom"/>
</dbReference>
<evidence type="ECO:0000256" key="2">
    <source>
        <dbReference type="ARBA" id="ARBA00023002"/>
    </source>
</evidence>
<dbReference type="EC" id="1.2.1.3" evidence="6"/>
<dbReference type="InterPro" id="IPR016160">
    <property type="entry name" value="Ald_DH_CS_CYS"/>
</dbReference>
<dbReference type="PROSITE" id="PS00070">
    <property type="entry name" value="ALDEHYDE_DEHYDR_CYS"/>
    <property type="match status" value="1"/>
</dbReference>
<dbReference type="SUPFAM" id="SSF53720">
    <property type="entry name" value="ALDH-like"/>
    <property type="match status" value="1"/>
</dbReference>
<dbReference type="InterPro" id="IPR029510">
    <property type="entry name" value="Ald_DH_CS_GLU"/>
</dbReference>
<comment type="similarity">
    <text evidence="1 4">Belongs to the aldehyde dehydrogenase family.</text>
</comment>
<dbReference type="EMBL" id="JACHBR010000001">
    <property type="protein sequence ID" value="MBB5625906.1"/>
    <property type="molecule type" value="Genomic_DNA"/>
</dbReference>
<feature type="active site" evidence="3">
    <location>
        <position position="248"/>
    </location>
</feature>
<evidence type="ECO:0000256" key="3">
    <source>
        <dbReference type="PROSITE-ProRule" id="PRU10007"/>
    </source>
</evidence>
<dbReference type="PROSITE" id="PS00687">
    <property type="entry name" value="ALDEHYDE_DEHYDR_GLU"/>
    <property type="match status" value="1"/>
</dbReference>
<comment type="caution">
    <text evidence="6">The sequence shown here is derived from an EMBL/GenBank/DDBJ whole genome shotgun (WGS) entry which is preliminary data.</text>
</comment>
<dbReference type="PANTHER" id="PTHR11699">
    <property type="entry name" value="ALDEHYDE DEHYDROGENASE-RELATED"/>
    <property type="match status" value="1"/>
</dbReference>
<dbReference type="Pfam" id="PF00171">
    <property type="entry name" value="Aldedh"/>
    <property type="match status" value="1"/>
</dbReference>
<accession>A0A7W8Z1U0</accession>
<organism evidence="6 7">
    <name type="scientific">Sphaerisporangium krabiense</name>
    <dbReference type="NCBI Taxonomy" id="763782"/>
    <lineage>
        <taxon>Bacteria</taxon>
        <taxon>Bacillati</taxon>
        <taxon>Actinomycetota</taxon>
        <taxon>Actinomycetes</taxon>
        <taxon>Streptosporangiales</taxon>
        <taxon>Streptosporangiaceae</taxon>
        <taxon>Sphaerisporangium</taxon>
    </lineage>
</organism>
<dbReference type="AlphaFoldDB" id="A0A7W8Z1U0"/>
<dbReference type="FunFam" id="3.40.309.10:FF:000009">
    <property type="entry name" value="Aldehyde dehydrogenase A"/>
    <property type="match status" value="1"/>
</dbReference>
<feature type="domain" description="Aldehyde dehydrogenase" evidence="5">
    <location>
        <begin position="11"/>
        <end position="474"/>
    </location>
</feature>
<proteinExistence type="inferred from homology"/>
<protein>
    <submittedName>
        <fullName evidence="6">Aldehyde dehydrogenase (NAD+)</fullName>
        <ecNumber evidence="6">1.2.1.3</ecNumber>
    </submittedName>
</protein>
<gene>
    <name evidence="6" type="ORF">BJ981_001605</name>
</gene>
<evidence type="ECO:0000259" key="5">
    <source>
        <dbReference type="Pfam" id="PF00171"/>
    </source>
</evidence>
<dbReference type="InterPro" id="IPR016163">
    <property type="entry name" value="Ald_DH_C"/>
</dbReference>
<dbReference type="GO" id="GO:0004029">
    <property type="term" value="F:aldehyde dehydrogenase (NAD+) activity"/>
    <property type="evidence" value="ECO:0007669"/>
    <property type="project" value="UniProtKB-EC"/>
</dbReference>